<dbReference type="Proteomes" id="UP000239757">
    <property type="component" value="Unassembled WGS sequence"/>
</dbReference>
<proteinExistence type="predicted"/>
<accession>A0A2P5Y0G7</accession>
<evidence type="ECO:0000313" key="3">
    <source>
        <dbReference type="Proteomes" id="UP000239757"/>
    </source>
</evidence>
<dbReference type="AlphaFoldDB" id="A0A2P5Y0G7"/>
<feature type="compositionally biased region" description="Polar residues" evidence="1">
    <location>
        <begin position="74"/>
        <end position="83"/>
    </location>
</feature>
<reference evidence="2 3" key="1">
    <citation type="submission" date="2015-01" db="EMBL/GenBank/DDBJ databases">
        <title>Genome of allotetraploid Gossypium barbadense reveals genomic plasticity and fiber elongation in cotton evolution.</title>
        <authorList>
            <person name="Chen X."/>
            <person name="Liu X."/>
            <person name="Zhao B."/>
            <person name="Zheng H."/>
            <person name="Hu Y."/>
            <person name="Lu G."/>
            <person name="Yang C."/>
            <person name="Chen J."/>
            <person name="Shan C."/>
            <person name="Zhang L."/>
            <person name="Zhou Y."/>
            <person name="Wang L."/>
            <person name="Guo W."/>
            <person name="Bai Y."/>
            <person name="Ruan J."/>
            <person name="Shangguan X."/>
            <person name="Mao Y."/>
            <person name="Jiang J."/>
            <person name="Zhu Y."/>
            <person name="Lei J."/>
            <person name="Kang H."/>
            <person name="Chen S."/>
            <person name="He X."/>
            <person name="Wang R."/>
            <person name="Wang Y."/>
            <person name="Chen J."/>
            <person name="Wang L."/>
            <person name="Yu S."/>
            <person name="Wang B."/>
            <person name="Wei J."/>
            <person name="Song S."/>
            <person name="Lu X."/>
            <person name="Gao Z."/>
            <person name="Gu W."/>
            <person name="Deng X."/>
            <person name="Ma D."/>
            <person name="Wang S."/>
            <person name="Liang W."/>
            <person name="Fang L."/>
            <person name="Cai C."/>
            <person name="Zhu X."/>
            <person name="Zhou B."/>
            <person name="Zhang Y."/>
            <person name="Chen Z."/>
            <person name="Xu S."/>
            <person name="Zhu R."/>
            <person name="Wang S."/>
            <person name="Zhang T."/>
            <person name="Zhao G."/>
        </authorList>
    </citation>
    <scope>NUCLEOTIDE SEQUENCE [LARGE SCALE GENOMIC DNA]</scope>
    <source>
        <strain evidence="3">cv. Xinhai21</strain>
        <tissue evidence="2">Leaf</tissue>
    </source>
</reference>
<dbReference type="EMBL" id="KZ663912">
    <property type="protein sequence ID" value="PPS09036.1"/>
    <property type="molecule type" value="Genomic_DNA"/>
</dbReference>
<evidence type="ECO:0008006" key="4">
    <source>
        <dbReference type="Google" id="ProtNLM"/>
    </source>
</evidence>
<gene>
    <name evidence="2" type="ORF">GOBAR_AA11598</name>
</gene>
<sequence>MELEDDDDLGTMIAIYCPLEIENPNPIELFAEIADPDPIQVSHRDPNDDFSDPDLDDILEDIDEEGPVEGENVNPHSAGNTSPGIVIRNNPGSFMTDLDLDAALAREFLEYTNIVPAHLLDEEFGDEELFVGQQFDNKKDCLHAIKQLSLKLGVDYKVSVLIADMQARFKYKVLYRKAWWAKQMAMRELYGE</sequence>
<evidence type="ECO:0000313" key="2">
    <source>
        <dbReference type="EMBL" id="PPS09036.1"/>
    </source>
</evidence>
<feature type="region of interest" description="Disordered" evidence="1">
    <location>
        <begin position="66"/>
        <end position="85"/>
    </location>
</feature>
<protein>
    <recommendedName>
        <fullName evidence="4">Transposase MuDR plant domain-containing protein</fullName>
    </recommendedName>
</protein>
<organism evidence="2 3">
    <name type="scientific">Gossypium barbadense</name>
    <name type="common">Sea Island cotton</name>
    <name type="synonym">Hibiscus barbadensis</name>
    <dbReference type="NCBI Taxonomy" id="3634"/>
    <lineage>
        <taxon>Eukaryota</taxon>
        <taxon>Viridiplantae</taxon>
        <taxon>Streptophyta</taxon>
        <taxon>Embryophyta</taxon>
        <taxon>Tracheophyta</taxon>
        <taxon>Spermatophyta</taxon>
        <taxon>Magnoliopsida</taxon>
        <taxon>eudicotyledons</taxon>
        <taxon>Gunneridae</taxon>
        <taxon>Pentapetalae</taxon>
        <taxon>rosids</taxon>
        <taxon>malvids</taxon>
        <taxon>Malvales</taxon>
        <taxon>Malvaceae</taxon>
        <taxon>Malvoideae</taxon>
        <taxon>Gossypium</taxon>
    </lineage>
</organism>
<dbReference type="OrthoDB" id="1410710at2759"/>
<name>A0A2P5Y0G7_GOSBA</name>
<evidence type="ECO:0000256" key="1">
    <source>
        <dbReference type="SAM" id="MobiDB-lite"/>
    </source>
</evidence>